<sequence>MSFLTRAAVAFAFFTLVSAQTTCYYPDKTIASTDIPCSSNGQATHCCPSDSFCMSNGLCAGGGVLSRASCTDQTWGADQCARVCRDTNPASRVSLTPCGGQSFACGLNTTSCQTGQGIVTFERPTALVLRPAQVAALLAAQGINTTTPSPSPTQTASEEPLYVDGQRMYPSSTVLALGLGMGFPLAFLVIAVIVMYRKLRARAPRDMYDPPDQPPVPMVARSVSSRPSTSSIGRSPTIHTMHSSHTLHEPATMPRSFLDRYAQKAKEDPEVHEIDMGNPRYELGPNHVGRSLSRAELNGSQPVDTWRKVSKEPIGY</sequence>
<proteinExistence type="predicted"/>
<evidence type="ECO:0000256" key="3">
    <source>
        <dbReference type="SAM" id="SignalP"/>
    </source>
</evidence>
<feature type="compositionally biased region" description="Basic and acidic residues" evidence="1">
    <location>
        <begin position="305"/>
        <end position="316"/>
    </location>
</feature>
<evidence type="ECO:0008006" key="6">
    <source>
        <dbReference type="Google" id="ProtNLM"/>
    </source>
</evidence>
<protein>
    <recommendedName>
        <fullName evidence="6">Mid2 domain-containing protein</fullName>
    </recommendedName>
</protein>
<feature type="compositionally biased region" description="Low complexity" evidence="1">
    <location>
        <begin position="222"/>
        <end position="238"/>
    </location>
</feature>
<gene>
    <name evidence="4" type="ORF">BDZ85DRAFT_212468</name>
</gene>
<evidence type="ECO:0000313" key="5">
    <source>
        <dbReference type="Proteomes" id="UP000799538"/>
    </source>
</evidence>
<keyword evidence="2" id="KW-1133">Transmembrane helix</keyword>
<feature type="compositionally biased region" description="Basic and acidic residues" evidence="1">
    <location>
        <begin position="257"/>
        <end position="275"/>
    </location>
</feature>
<keyword evidence="2" id="KW-0472">Membrane</keyword>
<feature type="transmembrane region" description="Helical" evidence="2">
    <location>
        <begin position="174"/>
        <end position="196"/>
    </location>
</feature>
<dbReference type="OrthoDB" id="5215637at2759"/>
<feature type="signal peptide" evidence="3">
    <location>
        <begin position="1"/>
        <end position="19"/>
    </location>
</feature>
<organism evidence="4 5">
    <name type="scientific">Elsinoe ampelina</name>
    <dbReference type="NCBI Taxonomy" id="302913"/>
    <lineage>
        <taxon>Eukaryota</taxon>
        <taxon>Fungi</taxon>
        <taxon>Dikarya</taxon>
        <taxon>Ascomycota</taxon>
        <taxon>Pezizomycotina</taxon>
        <taxon>Dothideomycetes</taxon>
        <taxon>Dothideomycetidae</taxon>
        <taxon>Myriangiales</taxon>
        <taxon>Elsinoaceae</taxon>
        <taxon>Elsinoe</taxon>
    </lineage>
</organism>
<dbReference type="Proteomes" id="UP000799538">
    <property type="component" value="Unassembled WGS sequence"/>
</dbReference>
<evidence type="ECO:0000313" key="4">
    <source>
        <dbReference type="EMBL" id="KAF2227094.1"/>
    </source>
</evidence>
<feature type="chain" id="PRO_5025360008" description="Mid2 domain-containing protein" evidence="3">
    <location>
        <begin position="20"/>
        <end position="316"/>
    </location>
</feature>
<reference evidence="5" key="1">
    <citation type="journal article" date="2020" name="Stud. Mycol.">
        <title>101 Dothideomycetes genomes: A test case for predicting lifestyles and emergence of pathogens.</title>
        <authorList>
            <person name="Haridas S."/>
            <person name="Albert R."/>
            <person name="Binder M."/>
            <person name="Bloem J."/>
            <person name="LaButti K."/>
            <person name="Salamov A."/>
            <person name="Andreopoulos B."/>
            <person name="Baker S."/>
            <person name="Barry K."/>
            <person name="Bills G."/>
            <person name="Bluhm B."/>
            <person name="Cannon C."/>
            <person name="Castanera R."/>
            <person name="Culley D."/>
            <person name="Daum C."/>
            <person name="Ezra D."/>
            <person name="Gonzalez J."/>
            <person name="Henrissat B."/>
            <person name="Kuo A."/>
            <person name="Liang C."/>
            <person name="Lipzen A."/>
            <person name="Lutzoni F."/>
            <person name="Magnuson J."/>
            <person name="Mondo S."/>
            <person name="Nolan M."/>
            <person name="Ohm R."/>
            <person name="Pangilinan J."/>
            <person name="Park H.-J."/>
            <person name="Ramirez L."/>
            <person name="Alfaro M."/>
            <person name="Sun H."/>
            <person name="Tritt A."/>
            <person name="Yoshinaga Y."/>
            <person name="Zwiers L.-H."/>
            <person name="Turgeon B."/>
            <person name="Goodwin S."/>
            <person name="Spatafora J."/>
            <person name="Crous P."/>
            <person name="Grigoriev I."/>
        </authorList>
    </citation>
    <scope>NUCLEOTIDE SEQUENCE [LARGE SCALE GENOMIC DNA]</scope>
    <source>
        <strain evidence="5">CECT 20119</strain>
    </source>
</reference>
<keyword evidence="3" id="KW-0732">Signal</keyword>
<feature type="region of interest" description="Disordered" evidence="1">
    <location>
        <begin position="205"/>
        <end position="316"/>
    </location>
</feature>
<evidence type="ECO:0000256" key="1">
    <source>
        <dbReference type="SAM" id="MobiDB-lite"/>
    </source>
</evidence>
<keyword evidence="5" id="KW-1185">Reference proteome</keyword>
<keyword evidence="2" id="KW-0812">Transmembrane</keyword>
<evidence type="ECO:0000256" key="2">
    <source>
        <dbReference type="SAM" id="Phobius"/>
    </source>
</evidence>
<dbReference type="AlphaFoldDB" id="A0A6A6GMU2"/>
<accession>A0A6A6GMU2</accession>
<dbReference type="EMBL" id="ML992502">
    <property type="protein sequence ID" value="KAF2227094.1"/>
    <property type="molecule type" value="Genomic_DNA"/>
</dbReference>
<name>A0A6A6GMU2_9PEZI</name>